<evidence type="ECO:0000313" key="1">
    <source>
        <dbReference type="EMBL" id="MDR6783275.1"/>
    </source>
</evidence>
<keyword evidence="2" id="KW-1185">Reference proteome</keyword>
<organism evidence="1 2">
    <name type="scientific">Pedobacter africanus</name>
    <dbReference type="NCBI Taxonomy" id="151894"/>
    <lineage>
        <taxon>Bacteria</taxon>
        <taxon>Pseudomonadati</taxon>
        <taxon>Bacteroidota</taxon>
        <taxon>Sphingobacteriia</taxon>
        <taxon>Sphingobacteriales</taxon>
        <taxon>Sphingobacteriaceae</taxon>
        <taxon>Pedobacter</taxon>
    </lineage>
</organism>
<dbReference type="Proteomes" id="UP001246858">
    <property type="component" value="Unassembled WGS sequence"/>
</dbReference>
<protein>
    <submittedName>
        <fullName evidence="1">Uncharacterized protein</fullName>
    </submittedName>
</protein>
<dbReference type="EMBL" id="JAVDTF010000001">
    <property type="protein sequence ID" value="MDR6783275.1"/>
    <property type="molecule type" value="Genomic_DNA"/>
</dbReference>
<proteinExistence type="predicted"/>
<evidence type="ECO:0000313" key="2">
    <source>
        <dbReference type="Proteomes" id="UP001246858"/>
    </source>
</evidence>
<sequence>MNKKNAKELIGKYKAGQETPEDLALIEEWIMLGKVRDLDLSDEEIQIELNQIRNGLPLHYKAQKLNLWPRRIAAIAAAVTVITMTLWLYYPVSPAGESPGAYHYANDVEPGKNKATITLANGKTIALNDTKTGLIIGASSLMYNDGSAVLTPSSQEGETKQSAQTISTPRGGTYQITLSDGTKVWLNADSRLTYATVLNAGGERKVVLQGEAYFEVAKDKKHPFIVSSDQQEVRVLGTHFNINSYADGGGTKTTLLEGSVRVSGTGGRKILKPGYEAVNTGANIEIHKVDTQAAIAWKNGEFIFDNESLHSIMQKIARWYDVDIVYESGVNTAQTFGGKVLRNKPISAVLRSMQSTGKVVFKIEGKNVTVGK</sequence>
<comment type="caution">
    <text evidence="1">The sequence shown here is derived from an EMBL/GenBank/DDBJ whole genome shotgun (WGS) entry which is preliminary data.</text>
</comment>
<reference evidence="1" key="1">
    <citation type="submission" date="2023-07" db="EMBL/GenBank/DDBJ databases">
        <title>Sorghum-associated microbial communities from plants grown in Nebraska, USA.</title>
        <authorList>
            <person name="Schachtman D."/>
        </authorList>
    </citation>
    <scope>NUCLEOTIDE SEQUENCE</scope>
    <source>
        <strain evidence="1">2697</strain>
    </source>
</reference>
<accession>A0ACC6KVR9</accession>
<name>A0ACC6KVR9_9SPHI</name>
<gene>
    <name evidence="1" type="ORF">J2X78_001827</name>
</gene>